<reference evidence="2" key="1">
    <citation type="journal article" date="2023" name="Mol. Biol. Evol.">
        <title>Third-Generation Sequencing Reveals the Adaptive Role of the Epigenome in Three Deep-Sea Polychaetes.</title>
        <authorList>
            <person name="Perez M."/>
            <person name="Aroh O."/>
            <person name="Sun Y."/>
            <person name="Lan Y."/>
            <person name="Juniper S.K."/>
            <person name="Young C.R."/>
            <person name="Angers B."/>
            <person name="Qian P.Y."/>
        </authorList>
    </citation>
    <scope>NUCLEOTIDE SEQUENCE</scope>
    <source>
        <strain evidence="2">R07B-5</strain>
    </source>
</reference>
<protein>
    <submittedName>
        <fullName evidence="2">Uncharacterized protein</fullName>
    </submittedName>
</protein>
<evidence type="ECO:0000313" key="3">
    <source>
        <dbReference type="Proteomes" id="UP001209878"/>
    </source>
</evidence>
<dbReference type="Pfam" id="PF00435">
    <property type="entry name" value="Spectrin"/>
    <property type="match status" value="1"/>
</dbReference>
<dbReference type="EMBL" id="JAODUO010003177">
    <property type="protein sequence ID" value="KAK2148508.1"/>
    <property type="molecule type" value="Genomic_DNA"/>
</dbReference>
<dbReference type="PANTHER" id="PTHR11915">
    <property type="entry name" value="SPECTRIN/FILAMIN RELATED CYTOSKELETAL PROTEIN"/>
    <property type="match status" value="1"/>
</dbReference>
<keyword evidence="1" id="KW-0677">Repeat</keyword>
<accession>A0AAD9MY54</accession>
<dbReference type="InterPro" id="IPR002017">
    <property type="entry name" value="Spectrin_repeat"/>
</dbReference>
<name>A0AAD9MY54_RIDPI</name>
<dbReference type="Gene3D" id="1.20.58.60">
    <property type="match status" value="2"/>
</dbReference>
<dbReference type="Proteomes" id="UP001209878">
    <property type="component" value="Unassembled WGS sequence"/>
</dbReference>
<dbReference type="SMART" id="SM00150">
    <property type="entry name" value="SPEC"/>
    <property type="match status" value="1"/>
</dbReference>
<keyword evidence="3" id="KW-1185">Reference proteome</keyword>
<dbReference type="InterPro" id="IPR018159">
    <property type="entry name" value="Spectrin/alpha-actinin"/>
</dbReference>
<sequence length="160" mass="18692">MINEMWADLLELIDTRTQMLAASWELHKFFNDCKETLDRIHEKEFSIPDELGKDAQSVAALQRRHANFEHDLLTLGAQVQQVQEESAKLIVAYSGDKAIEIQDREAEVVNAWRNLQIHVDTRKNSLSDAGDLYRFFNMVRDLLLWMKDMDVQMSTQEKPR</sequence>
<evidence type="ECO:0000256" key="1">
    <source>
        <dbReference type="ARBA" id="ARBA00022737"/>
    </source>
</evidence>
<gene>
    <name evidence="2" type="ORF">NP493_3192g00006</name>
</gene>
<dbReference type="SUPFAM" id="SSF46966">
    <property type="entry name" value="Spectrin repeat"/>
    <property type="match status" value="1"/>
</dbReference>
<organism evidence="2 3">
    <name type="scientific">Ridgeia piscesae</name>
    <name type="common">Tubeworm</name>
    <dbReference type="NCBI Taxonomy" id="27915"/>
    <lineage>
        <taxon>Eukaryota</taxon>
        <taxon>Metazoa</taxon>
        <taxon>Spiralia</taxon>
        <taxon>Lophotrochozoa</taxon>
        <taxon>Annelida</taxon>
        <taxon>Polychaeta</taxon>
        <taxon>Sedentaria</taxon>
        <taxon>Canalipalpata</taxon>
        <taxon>Sabellida</taxon>
        <taxon>Siboglinidae</taxon>
        <taxon>Ridgeia</taxon>
    </lineage>
</organism>
<dbReference type="AlphaFoldDB" id="A0AAD9MY54"/>
<dbReference type="CDD" id="cd00176">
    <property type="entry name" value="SPEC"/>
    <property type="match status" value="1"/>
</dbReference>
<evidence type="ECO:0000313" key="2">
    <source>
        <dbReference type="EMBL" id="KAK2148508.1"/>
    </source>
</evidence>
<comment type="caution">
    <text evidence="2">The sequence shown here is derived from an EMBL/GenBank/DDBJ whole genome shotgun (WGS) entry which is preliminary data.</text>
</comment>
<proteinExistence type="predicted"/>